<accession>A0A6V7HJX8</accession>
<comment type="caution">
    <text evidence="2">The sequence shown here is derived from an EMBL/GenBank/DDBJ whole genome shotgun (WGS) entry which is preliminary data.</text>
</comment>
<name>A0A6V7HJX8_9HYME</name>
<sequence length="97" mass="11885">WFAVIRLLVWDQYNEGRSRKKKKRRRRRRKKNKRRRKKKNKKKNKTITSSTITKKEKKKRAKLTREDEPRAAFGYSQPHNNPLPEDESPCRPSLKIR</sequence>
<evidence type="ECO:0000256" key="1">
    <source>
        <dbReference type="SAM" id="MobiDB-lite"/>
    </source>
</evidence>
<feature type="compositionally biased region" description="Basic residues" evidence="1">
    <location>
        <begin position="18"/>
        <end position="45"/>
    </location>
</feature>
<protein>
    <submittedName>
        <fullName evidence="2">Uncharacterized protein</fullName>
    </submittedName>
</protein>
<dbReference type="OrthoDB" id="10621632at2759"/>
<keyword evidence="3" id="KW-1185">Reference proteome</keyword>
<evidence type="ECO:0000313" key="3">
    <source>
        <dbReference type="Proteomes" id="UP000752696"/>
    </source>
</evidence>
<proteinExistence type="predicted"/>
<feature type="region of interest" description="Disordered" evidence="1">
    <location>
        <begin position="13"/>
        <end position="97"/>
    </location>
</feature>
<feature type="non-terminal residue" evidence="2">
    <location>
        <position position="1"/>
    </location>
</feature>
<evidence type="ECO:0000313" key="2">
    <source>
        <dbReference type="EMBL" id="CAD1480815.1"/>
    </source>
</evidence>
<reference evidence="2" key="1">
    <citation type="submission" date="2020-07" db="EMBL/GenBank/DDBJ databases">
        <authorList>
            <person name="Nazaruddin N."/>
        </authorList>
    </citation>
    <scope>NUCLEOTIDE SEQUENCE</scope>
</reference>
<dbReference type="EMBL" id="CAJDYZ010012830">
    <property type="protein sequence ID" value="CAD1480815.1"/>
    <property type="molecule type" value="Genomic_DNA"/>
</dbReference>
<gene>
    <name evidence="2" type="ORF">MHI_LOCUS966173</name>
</gene>
<organism evidence="2 3">
    <name type="scientific">Heterotrigona itama</name>
    <dbReference type="NCBI Taxonomy" id="395501"/>
    <lineage>
        <taxon>Eukaryota</taxon>
        <taxon>Metazoa</taxon>
        <taxon>Ecdysozoa</taxon>
        <taxon>Arthropoda</taxon>
        <taxon>Hexapoda</taxon>
        <taxon>Insecta</taxon>
        <taxon>Pterygota</taxon>
        <taxon>Neoptera</taxon>
        <taxon>Endopterygota</taxon>
        <taxon>Hymenoptera</taxon>
        <taxon>Apocrita</taxon>
        <taxon>Aculeata</taxon>
        <taxon>Apoidea</taxon>
        <taxon>Anthophila</taxon>
        <taxon>Apidae</taxon>
        <taxon>Heterotrigona</taxon>
    </lineage>
</organism>
<dbReference type="AlphaFoldDB" id="A0A6V7HJX8"/>
<dbReference type="Proteomes" id="UP000752696">
    <property type="component" value="Unassembled WGS sequence"/>
</dbReference>